<name>A0A4U8Z3P7_METTU</name>
<dbReference type="OrthoDB" id="9808770at2"/>
<dbReference type="SUPFAM" id="SSF53383">
    <property type="entry name" value="PLP-dependent transferases"/>
    <property type="match status" value="1"/>
</dbReference>
<dbReference type="KEGG" id="mtun:MTUNDRAET4_3071"/>
<evidence type="ECO:0000313" key="1">
    <source>
        <dbReference type="EMBL" id="VFU09958.1"/>
    </source>
</evidence>
<dbReference type="Gene3D" id="3.40.640.10">
    <property type="entry name" value="Type I PLP-dependent aspartate aminotransferase-like (Major domain)"/>
    <property type="match status" value="1"/>
</dbReference>
<sequence length="133" mass="15034">MSNGQSWLEQSALSFFINDGHFDRHLRKLRQIYMSRRDCLVASLNANFKEPKISGTESGLHLVWQLPQDFPRAREIQLKAREIGVGVYALSSGAAFDFDDAPNDDILVFGYSSLDVAKIQTAVMALRQLFILK</sequence>
<dbReference type="AlphaFoldDB" id="A0A4U8Z3P7"/>
<dbReference type="InterPro" id="IPR015424">
    <property type="entry name" value="PyrdxlP-dep_Trfase"/>
</dbReference>
<dbReference type="RefSeq" id="WP_134490528.1">
    <property type="nucleotide sequence ID" value="NZ_LR536450.1"/>
</dbReference>
<dbReference type="EMBL" id="LR536450">
    <property type="protein sequence ID" value="VFU09958.1"/>
    <property type="molecule type" value="Genomic_DNA"/>
</dbReference>
<dbReference type="InterPro" id="IPR051446">
    <property type="entry name" value="HTH_trans_reg/aminotransferase"/>
</dbReference>
<dbReference type="PANTHER" id="PTHR46577">
    <property type="entry name" value="HTH-TYPE TRANSCRIPTIONAL REGULATORY PROTEIN GABR"/>
    <property type="match status" value="1"/>
</dbReference>
<gene>
    <name evidence="1" type="ORF">MTUNDRAET4_3071</name>
</gene>
<dbReference type="InterPro" id="IPR015421">
    <property type="entry name" value="PyrdxlP-dep_Trfase_major"/>
</dbReference>
<evidence type="ECO:0000313" key="2">
    <source>
        <dbReference type="Proteomes" id="UP000294360"/>
    </source>
</evidence>
<dbReference type="Proteomes" id="UP000294360">
    <property type="component" value="Chromosome"/>
</dbReference>
<proteinExistence type="predicted"/>
<reference evidence="1 2" key="1">
    <citation type="submission" date="2019-03" db="EMBL/GenBank/DDBJ databases">
        <authorList>
            <person name="Kox A.R. M."/>
        </authorList>
    </citation>
    <scope>NUCLEOTIDE SEQUENCE [LARGE SCALE GENOMIC DNA]</scope>
    <source>
        <strain evidence="1">MTUNDRAET4 annotated genome</strain>
    </source>
</reference>
<protein>
    <submittedName>
        <fullName evidence="1">GntR family transcriptional regulator</fullName>
    </submittedName>
</protein>
<accession>A0A4U8Z3P7</accession>
<organism evidence="1 2">
    <name type="scientific">Methylocella tundrae</name>
    <dbReference type="NCBI Taxonomy" id="227605"/>
    <lineage>
        <taxon>Bacteria</taxon>
        <taxon>Pseudomonadati</taxon>
        <taxon>Pseudomonadota</taxon>
        <taxon>Alphaproteobacteria</taxon>
        <taxon>Hyphomicrobiales</taxon>
        <taxon>Beijerinckiaceae</taxon>
        <taxon>Methylocella</taxon>
    </lineage>
</organism>
<dbReference type="PANTHER" id="PTHR46577:SF1">
    <property type="entry name" value="HTH-TYPE TRANSCRIPTIONAL REGULATORY PROTEIN GABR"/>
    <property type="match status" value="1"/>
</dbReference>